<proteinExistence type="predicted"/>
<dbReference type="EMBL" id="REGN01002258">
    <property type="protein sequence ID" value="RNA29257.1"/>
    <property type="molecule type" value="Genomic_DNA"/>
</dbReference>
<keyword evidence="2" id="KW-1185">Reference proteome</keyword>
<evidence type="ECO:0000313" key="1">
    <source>
        <dbReference type="EMBL" id="RNA29257.1"/>
    </source>
</evidence>
<sequence length="110" mass="12960">MTIHSADLTLGTKKITDFYVNFRNFGFETTSNFGLGLKIKKYKNIYDLLNVVEKPMMLKHYNYFLNKVSFFVQGQVIFPPSYSVPLSTSSKIFFWLKYHKPVVSFFMNNF</sequence>
<dbReference type="AlphaFoldDB" id="A0A3M7S110"/>
<comment type="caution">
    <text evidence="1">The sequence shown here is derived from an EMBL/GenBank/DDBJ whole genome shotgun (WGS) entry which is preliminary data.</text>
</comment>
<name>A0A3M7S110_BRAPC</name>
<dbReference type="Proteomes" id="UP000276133">
    <property type="component" value="Unassembled WGS sequence"/>
</dbReference>
<protein>
    <submittedName>
        <fullName evidence="1">Uncharacterized protein</fullName>
    </submittedName>
</protein>
<reference evidence="1 2" key="1">
    <citation type="journal article" date="2018" name="Sci. Rep.">
        <title>Genomic signatures of local adaptation to the degree of environmental predictability in rotifers.</title>
        <authorList>
            <person name="Franch-Gras L."/>
            <person name="Hahn C."/>
            <person name="Garcia-Roger E.M."/>
            <person name="Carmona M.J."/>
            <person name="Serra M."/>
            <person name="Gomez A."/>
        </authorList>
    </citation>
    <scope>NUCLEOTIDE SEQUENCE [LARGE SCALE GENOMIC DNA]</scope>
    <source>
        <strain evidence="1">HYR1</strain>
    </source>
</reference>
<accession>A0A3M7S110</accession>
<evidence type="ECO:0000313" key="2">
    <source>
        <dbReference type="Proteomes" id="UP000276133"/>
    </source>
</evidence>
<gene>
    <name evidence="1" type="ORF">BpHYR1_046839</name>
</gene>
<organism evidence="1 2">
    <name type="scientific">Brachionus plicatilis</name>
    <name type="common">Marine rotifer</name>
    <name type="synonym">Brachionus muelleri</name>
    <dbReference type="NCBI Taxonomy" id="10195"/>
    <lineage>
        <taxon>Eukaryota</taxon>
        <taxon>Metazoa</taxon>
        <taxon>Spiralia</taxon>
        <taxon>Gnathifera</taxon>
        <taxon>Rotifera</taxon>
        <taxon>Eurotatoria</taxon>
        <taxon>Monogononta</taxon>
        <taxon>Pseudotrocha</taxon>
        <taxon>Ploima</taxon>
        <taxon>Brachionidae</taxon>
        <taxon>Brachionus</taxon>
    </lineage>
</organism>